<dbReference type="AlphaFoldDB" id="A0A0F8Z2Z4"/>
<sequence>PYPDTKGTLPEPMQGGQVIQQGSHATLIAEPGYYQELYRKQLEEKEMD</sequence>
<evidence type="ECO:0000313" key="1">
    <source>
        <dbReference type="EMBL" id="KKK80400.1"/>
    </source>
</evidence>
<proteinExistence type="predicted"/>
<organism evidence="1">
    <name type="scientific">marine sediment metagenome</name>
    <dbReference type="NCBI Taxonomy" id="412755"/>
    <lineage>
        <taxon>unclassified sequences</taxon>
        <taxon>metagenomes</taxon>
        <taxon>ecological metagenomes</taxon>
    </lineage>
</organism>
<reference evidence="1" key="1">
    <citation type="journal article" date="2015" name="Nature">
        <title>Complex archaea that bridge the gap between prokaryotes and eukaryotes.</title>
        <authorList>
            <person name="Spang A."/>
            <person name="Saw J.H."/>
            <person name="Jorgensen S.L."/>
            <person name="Zaremba-Niedzwiedzka K."/>
            <person name="Martijn J."/>
            <person name="Lind A.E."/>
            <person name="van Eijk R."/>
            <person name="Schleper C."/>
            <person name="Guy L."/>
            <person name="Ettema T.J."/>
        </authorList>
    </citation>
    <scope>NUCLEOTIDE SEQUENCE</scope>
</reference>
<dbReference type="EMBL" id="LAZR01053597">
    <property type="protein sequence ID" value="KKK80400.1"/>
    <property type="molecule type" value="Genomic_DNA"/>
</dbReference>
<name>A0A0F8Z2Z4_9ZZZZ</name>
<protein>
    <submittedName>
        <fullName evidence="1">Uncharacterized protein</fullName>
    </submittedName>
</protein>
<feature type="non-terminal residue" evidence="1">
    <location>
        <position position="1"/>
    </location>
</feature>
<gene>
    <name evidence="1" type="ORF">LCGC14_2823890</name>
</gene>
<accession>A0A0F8Z2Z4</accession>
<comment type="caution">
    <text evidence="1">The sequence shown here is derived from an EMBL/GenBank/DDBJ whole genome shotgun (WGS) entry which is preliminary data.</text>
</comment>